<dbReference type="Proteomes" id="UP001153332">
    <property type="component" value="Unassembled WGS sequence"/>
</dbReference>
<evidence type="ECO:0000313" key="2">
    <source>
        <dbReference type="Proteomes" id="UP001153332"/>
    </source>
</evidence>
<evidence type="ECO:0000313" key="1">
    <source>
        <dbReference type="EMBL" id="KAJ8121933.1"/>
    </source>
</evidence>
<comment type="caution">
    <text evidence="1">The sequence shown here is derived from an EMBL/GenBank/DDBJ whole genome shotgun (WGS) entry which is preliminary data.</text>
</comment>
<proteinExistence type="predicted"/>
<organism evidence="1 2">
    <name type="scientific">Lasiodiplodia mahajangana</name>
    <dbReference type="NCBI Taxonomy" id="1108764"/>
    <lineage>
        <taxon>Eukaryota</taxon>
        <taxon>Fungi</taxon>
        <taxon>Dikarya</taxon>
        <taxon>Ascomycota</taxon>
        <taxon>Pezizomycotina</taxon>
        <taxon>Dothideomycetes</taxon>
        <taxon>Dothideomycetes incertae sedis</taxon>
        <taxon>Botryosphaeriales</taxon>
        <taxon>Botryosphaeriaceae</taxon>
        <taxon>Lasiodiplodia</taxon>
    </lineage>
</organism>
<name>A0ACC2J404_9PEZI</name>
<gene>
    <name evidence="1" type="ORF">O1611_g9972</name>
</gene>
<dbReference type="EMBL" id="JAPUUL010003692">
    <property type="protein sequence ID" value="KAJ8121933.1"/>
    <property type="molecule type" value="Genomic_DNA"/>
</dbReference>
<sequence>MESLRKQLADTQGALTERDKKFRKLRDDYKKLEAKIAGLEAENRTLKGIVNGTTTSPTQNNTGNSLKWNGTKEADGDDKVTISGSRMKQAETQFQQMANELAEKNKLCEKLQNKLVLSSLIPVTELSEEAVKTRWVQLRDQIRTLSSNYLNKPFSASLVSDNYKHEFGMLSPHWKTYTSTPNLTGYLFRALIWRYLIRYFEVPCRAWGRDTSMKIAEVAEPMSKKISEQNLQPEFQEWYIRTAALLHKVCPIDKRLIEEITKKIAEATTSQAEGIDPVAFRTSLSSIVTAAAELGAILDRSYFIVLMYDEPGSTHTHGFPCVPELMDTIMKLGSPGVVDLMVTPSLLKRDPKYSVIEKAEVIC</sequence>
<keyword evidence="2" id="KW-1185">Reference proteome</keyword>
<protein>
    <submittedName>
        <fullName evidence="1">Uncharacterized protein</fullName>
    </submittedName>
</protein>
<reference evidence="1" key="1">
    <citation type="submission" date="2022-12" db="EMBL/GenBank/DDBJ databases">
        <title>Genome Sequence of Lasiodiplodia mahajangana.</title>
        <authorList>
            <person name="Buettner E."/>
        </authorList>
    </citation>
    <scope>NUCLEOTIDE SEQUENCE</scope>
    <source>
        <strain evidence="1">VT137</strain>
    </source>
</reference>
<accession>A0ACC2J404</accession>